<dbReference type="Proteomes" id="UP000499080">
    <property type="component" value="Unassembled WGS sequence"/>
</dbReference>
<reference evidence="1 2" key="1">
    <citation type="journal article" date="2019" name="Sci. Rep.">
        <title>Orb-weaving spider Araneus ventricosus genome elucidates the spidroin gene catalogue.</title>
        <authorList>
            <person name="Kono N."/>
            <person name="Nakamura H."/>
            <person name="Ohtoshi R."/>
            <person name="Moran D.A.P."/>
            <person name="Shinohara A."/>
            <person name="Yoshida Y."/>
            <person name="Fujiwara M."/>
            <person name="Mori M."/>
            <person name="Tomita M."/>
            <person name="Arakawa K."/>
        </authorList>
    </citation>
    <scope>NUCLEOTIDE SEQUENCE [LARGE SCALE GENOMIC DNA]</scope>
</reference>
<evidence type="ECO:0000313" key="1">
    <source>
        <dbReference type="EMBL" id="GBL74112.1"/>
    </source>
</evidence>
<accession>A0A4Y2A2V3</accession>
<sequence>MKSAAHVDKRTAAFPRQSVRVGESSGIQGSRLTRLDSFIDREDPFSEPPACIHSTDKGMGLQKKRIATGVFASVLLSVMAKQDPTLQKVSSDEICRQIGYGEIYFG</sequence>
<protein>
    <submittedName>
        <fullName evidence="1">Uncharacterized protein</fullName>
    </submittedName>
</protein>
<proteinExistence type="predicted"/>
<keyword evidence="2" id="KW-1185">Reference proteome</keyword>
<organism evidence="1 2">
    <name type="scientific">Araneus ventricosus</name>
    <name type="common">Orbweaver spider</name>
    <name type="synonym">Epeira ventricosa</name>
    <dbReference type="NCBI Taxonomy" id="182803"/>
    <lineage>
        <taxon>Eukaryota</taxon>
        <taxon>Metazoa</taxon>
        <taxon>Ecdysozoa</taxon>
        <taxon>Arthropoda</taxon>
        <taxon>Chelicerata</taxon>
        <taxon>Arachnida</taxon>
        <taxon>Araneae</taxon>
        <taxon>Araneomorphae</taxon>
        <taxon>Entelegynae</taxon>
        <taxon>Araneoidea</taxon>
        <taxon>Araneidae</taxon>
        <taxon>Araneus</taxon>
    </lineage>
</organism>
<gene>
    <name evidence="1" type="ORF">AVEN_231010_1</name>
</gene>
<comment type="caution">
    <text evidence="1">The sequence shown here is derived from an EMBL/GenBank/DDBJ whole genome shotgun (WGS) entry which is preliminary data.</text>
</comment>
<evidence type="ECO:0000313" key="2">
    <source>
        <dbReference type="Proteomes" id="UP000499080"/>
    </source>
</evidence>
<dbReference type="EMBL" id="BGPR01000004">
    <property type="protein sequence ID" value="GBL74112.1"/>
    <property type="molecule type" value="Genomic_DNA"/>
</dbReference>
<name>A0A4Y2A2V3_ARAVE</name>
<dbReference type="AlphaFoldDB" id="A0A4Y2A2V3"/>
<dbReference type="OrthoDB" id="10447187at2759"/>